<comment type="caution">
    <text evidence="1">The sequence shown here is derived from an EMBL/GenBank/DDBJ whole genome shotgun (WGS) entry which is preliminary data.</text>
</comment>
<sequence>MMAKRYYCEKHRREGDARWGGDLHRAYPGDEIITDASRCEHLHCVRAKVCPTCGRTTSGQESGR</sequence>
<organism evidence="1">
    <name type="scientific">marine sediment metagenome</name>
    <dbReference type="NCBI Taxonomy" id="412755"/>
    <lineage>
        <taxon>unclassified sequences</taxon>
        <taxon>metagenomes</taxon>
        <taxon>ecological metagenomes</taxon>
    </lineage>
</organism>
<accession>A0A0F9SIT7</accession>
<dbReference type="AlphaFoldDB" id="A0A0F9SIT7"/>
<proteinExistence type="predicted"/>
<name>A0A0F9SIT7_9ZZZZ</name>
<reference evidence="1" key="1">
    <citation type="journal article" date="2015" name="Nature">
        <title>Complex archaea that bridge the gap between prokaryotes and eukaryotes.</title>
        <authorList>
            <person name="Spang A."/>
            <person name="Saw J.H."/>
            <person name="Jorgensen S.L."/>
            <person name="Zaremba-Niedzwiedzka K."/>
            <person name="Martijn J."/>
            <person name="Lind A.E."/>
            <person name="van Eijk R."/>
            <person name="Schleper C."/>
            <person name="Guy L."/>
            <person name="Ettema T.J."/>
        </authorList>
    </citation>
    <scope>NUCLEOTIDE SEQUENCE</scope>
</reference>
<gene>
    <name evidence="1" type="ORF">LCGC14_0513590</name>
</gene>
<evidence type="ECO:0000313" key="1">
    <source>
        <dbReference type="EMBL" id="KKN62222.1"/>
    </source>
</evidence>
<protein>
    <submittedName>
        <fullName evidence="1">Uncharacterized protein</fullName>
    </submittedName>
</protein>
<dbReference type="EMBL" id="LAZR01000631">
    <property type="protein sequence ID" value="KKN62222.1"/>
    <property type="molecule type" value="Genomic_DNA"/>
</dbReference>